<reference evidence="1 2" key="1">
    <citation type="submission" date="2019-08" db="EMBL/GenBank/DDBJ databases">
        <title>Paraburkholderia simonii sp. nov. and P. youngii sp. nov. Brazilian and Mexican Mimosa-associated rhizobia.</title>
        <authorList>
            <person name="Mavima L."/>
            <person name="Beukes C.W."/>
            <person name="Palmer M."/>
            <person name="De Meyer S.E."/>
            <person name="James E.K."/>
            <person name="Maluk M."/>
            <person name="Avontuur J.R."/>
            <person name="Chan W.Y."/>
            <person name="Venter S.N."/>
            <person name="Steenkamp E.T."/>
        </authorList>
    </citation>
    <scope>NUCLEOTIDE SEQUENCE [LARGE SCALE GENOMIC DNA]</scope>
    <source>
        <strain evidence="1 2">JPY454</strain>
    </source>
</reference>
<accession>A0ABX2NYZ8</accession>
<dbReference type="Proteomes" id="UP000821598">
    <property type="component" value="Unassembled WGS sequence"/>
</dbReference>
<keyword evidence="2" id="KW-1185">Reference proteome</keyword>
<dbReference type="EMBL" id="VOMC01000132">
    <property type="protein sequence ID" value="NVI09758.1"/>
    <property type="molecule type" value="Genomic_DNA"/>
</dbReference>
<evidence type="ECO:0000313" key="2">
    <source>
        <dbReference type="Proteomes" id="UP000821598"/>
    </source>
</evidence>
<organism evidence="1 2">
    <name type="scientific">Paraburkholderia youngii</name>
    <dbReference type="NCBI Taxonomy" id="2782701"/>
    <lineage>
        <taxon>Bacteria</taxon>
        <taxon>Pseudomonadati</taxon>
        <taxon>Pseudomonadota</taxon>
        <taxon>Betaproteobacteria</taxon>
        <taxon>Burkholderiales</taxon>
        <taxon>Burkholderiaceae</taxon>
        <taxon>Paraburkholderia</taxon>
    </lineage>
</organism>
<gene>
    <name evidence="1" type="ORF">FSB64_40685</name>
</gene>
<evidence type="ECO:0000313" key="1">
    <source>
        <dbReference type="EMBL" id="NVI09758.1"/>
    </source>
</evidence>
<sequence length="284" mass="31061">MSRNADTAADNPLIGVAMKAHHETAMHMNRSAFACLQAAPDSVCGGIPTDAAHPVASSERDAVIEKQRFAACRNEQLATQLELRREILKLREALTESDDLIALHKIYRDSAEKRAAAERESTRAMRIQLSKMDVLNRALQAEASAMERVLHNPSSYLSGREAHPLAALQGKRVLYVGGRPGSFSAIQWLVEASGGTMARGSDTVDCTGLLAAALPDVDMLMFPADCIDEDTVKMFEWICERNRIACYQLRTASLASFVELIDRLSAFGKTGAAVRSARFCQRHG</sequence>
<comment type="caution">
    <text evidence="1">The sequence shown here is derived from an EMBL/GenBank/DDBJ whole genome shotgun (WGS) entry which is preliminary data.</text>
</comment>
<protein>
    <submittedName>
        <fullName evidence="1">DUF2325 domain-containing protein</fullName>
    </submittedName>
</protein>
<proteinExistence type="predicted"/>
<dbReference type="RefSeq" id="WP_176370061.1">
    <property type="nucleotide sequence ID" value="NZ_VOMC01000132.1"/>
</dbReference>
<name>A0ABX2NYZ8_9BURK</name>